<dbReference type="Pfam" id="PF14289">
    <property type="entry name" value="DUF4369"/>
    <property type="match status" value="1"/>
</dbReference>
<dbReference type="InterPro" id="IPR013766">
    <property type="entry name" value="Thioredoxin_domain"/>
</dbReference>
<name>A0A948X351_9BACT</name>
<evidence type="ECO:0000256" key="2">
    <source>
        <dbReference type="ARBA" id="ARBA00022748"/>
    </source>
</evidence>
<dbReference type="AlphaFoldDB" id="A0A948X351"/>
<proteinExistence type="predicted"/>
<gene>
    <name evidence="7" type="ORF">H9928_08330</name>
</gene>
<dbReference type="SUPFAM" id="SSF52833">
    <property type="entry name" value="Thioredoxin-like"/>
    <property type="match status" value="1"/>
</dbReference>
<dbReference type="Proteomes" id="UP000784286">
    <property type="component" value="Unassembled WGS sequence"/>
</dbReference>
<reference evidence="7" key="1">
    <citation type="journal article" date="2021" name="PeerJ">
        <title>Extensive microbial diversity within the chicken gut microbiome revealed by metagenomics and culture.</title>
        <authorList>
            <person name="Gilroy R."/>
            <person name="Ravi A."/>
            <person name="Getino M."/>
            <person name="Pursley I."/>
            <person name="Horton D.L."/>
            <person name="Alikhan N.F."/>
            <person name="Baker D."/>
            <person name="Gharbi K."/>
            <person name="Hall N."/>
            <person name="Watson M."/>
            <person name="Adriaenssens E.M."/>
            <person name="Foster-Nyarko E."/>
            <person name="Jarju S."/>
            <person name="Secka A."/>
            <person name="Antonio M."/>
            <person name="Oren A."/>
            <person name="Chaudhuri R.R."/>
            <person name="La Ragione R."/>
            <person name="Hildebrand F."/>
            <person name="Pallen M.J."/>
        </authorList>
    </citation>
    <scope>NUCLEOTIDE SEQUENCE</scope>
    <source>
        <strain evidence="7">8470</strain>
    </source>
</reference>
<evidence type="ECO:0000256" key="1">
    <source>
        <dbReference type="ARBA" id="ARBA00004196"/>
    </source>
</evidence>
<dbReference type="PANTHER" id="PTHR42852">
    <property type="entry name" value="THIOL:DISULFIDE INTERCHANGE PROTEIN DSBE"/>
    <property type="match status" value="1"/>
</dbReference>
<comment type="caution">
    <text evidence="7">The sequence shown here is derived from an EMBL/GenBank/DDBJ whole genome shotgun (WGS) entry which is preliminary data.</text>
</comment>
<keyword evidence="2" id="KW-0201">Cytochrome c-type biogenesis</keyword>
<dbReference type="InterPro" id="IPR025380">
    <property type="entry name" value="DUF4369"/>
</dbReference>
<evidence type="ECO:0000313" key="7">
    <source>
        <dbReference type="EMBL" id="MBU3856544.1"/>
    </source>
</evidence>
<dbReference type="EMBL" id="JAHLFJ010000078">
    <property type="protein sequence ID" value="MBU3856544.1"/>
    <property type="molecule type" value="Genomic_DNA"/>
</dbReference>
<evidence type="ECO:0000256" key="4">
    <source>
        <dbReference type="ARBA" id="ARBA00023284"/>
    </source>
</evidence>
<feature type="signal peptide" evidence="5">
    <location>
        <begin position="1"/>
        <end position="20"/>
    </location>
</feature>
<dbReference type="Pfam" id="PF08534">
    <property type="entry name" value="Redoxin"/>
    <property type="match status" value="1"/>
</dbReference>
<dbReference type="GO" id="GO:0030313">
    <property type="term" value="C:cell envelope"/>
    <property type="evidence" value="ECO:0007669"/>
    <property type="project" value="UniProtKB-SubCell"/>
</dbReference>
<dbReference type="PANTHER" id="PTHR42852:SF6">
    <property type="entry name" value="THIOL:DISULFIDE INTERCHANGE PROTEIN DSBE"/>
    <property type="match status" value="1"/>
</dbReference>
<dbReference type="CDD" id="cd02966">
    <property type="entry name" value="TlpA_like_family"/>
    <property type="match status" value="1"/>
</dbReference>
<keyword evidence="3" id="KW-1015">Disulfide bond</keyword>
<accession>A0A948X351</accession>
<keyword evidence="4" id="KW-0676">Redox-active center</keyword>
<feature type="chain" id="PRO_5036915605" evidence="5">
    <location>
        <begin position="21"/>
        <end position="358"/>
    </location>
</feature>
<organism evidence="7 8">
    <name type="scientific">Candidatus Phocaeicola excrementipullorum</name>
    <dbReference type="NCBI Taxonomy" id="2838731"/>
    <lineage>
        <taxon>Bacteria</taxon>
        <taxon>Pseudomonadati</taxon>
        <taxon>Bacteroidota</taxon>
        <taxon>Bacteroidia</taxon>
        <taxon>Bacteroidales</taxon>
        <taxon>Bacteroidaceae</taxon>
        <taxon>Phocaeicola</taxon>
    </lineage>
</organism>
<reference evidence="7" key="2">
    <citation type="submission" date="2021-04" db="EMBL/GenBank/DDBJ databases">
        <authorList>
            <person name="Gilroy R."/>
        </authorList>
    </citation>
    <scope>NUCLEOTIDE SEQUENCE</scope>
    <source>
        <strain evidence="7">8470</strain>
    </source>
</reference>
<evidence type="ECO:0000313" key="8">
    <source>
        <dbReference type="Proteomes" id="UP000784286"/>
    </source>
</evidence>
<dbReference type="Gene3D" id="3.40.30.10">
    <property type="entry name" value="Glutaredoxin"/>
    <property type="match status" value="1"/>
</dbReference>
<comment type="subcellular location">
    <subcellularLocation>
        <location evidence="1">Cell envelope</location>
    </subcellularLocation>
</comment>
<dbReference type="InterPro" id="IPR013740">
    <property type="entry name" value="Redoxin"/>
</dbReference>
<dbReference type="PROSITE" id="PS51352">
    <property type="entry name" value="THIOREDOXIN_2"/>
    <property type="match status" value="1"/>
</dbReference>
<dbReference type="InterPro" id="IPR036249">
    <property type="entry name" value="Thioredoxin-like_sf"/>
</dbReference>
<feature type="domain" description="Thioredoxin" evidence="6">
    <location>
        <begin position="214"/>
        <end position="358"/>
    </location>
</feature>
<protein>
    <submittedName>
        <fullName evidence="7">AhpC/TSA family protein</fullName>
    </submittedName>
</protein>
<evidence type="ECO:0000256" key="3">
    <source>
        <dbReference type="ARBA" id="ARBA00023157"/>
    </source>
</evidence>
<dbReference type="GO" id="GO:0017004">
    <property type="term" value="P:cytochrome complex assembly"/>
    <property type="evidence" value="ECO:0007669"/>
    <property type="project" value="UniProtKB-KW"/>
</dbReference>
<keyword evidence="5" id="KW-0732">Signal</keyword>
<evidence type="ECO:0000259" key="6">
    <source>
        <dbReference type="PROSITE" id="PS51352"/>
    </source>
</evidence>
<dbReference type="InterPro" id="IPR050553">
    <property type="entry name" value="Thioredoxin_ResA/DsbE_sf"/>
</dbReference>
<evidence type="ECO:0000256" key="5">
    <source>
        <dbReference type="SAM" id="SignalP"/>
    </source>
</evidence>
<sequence>MNKFCIIVCLMFAFPACLFADGATFRINGTVAGSYNGSLVTLFTFVGNSIRSVDSTYVKDGHFSFSGPEYIYEESLVSVGNYPDTVLYADVYLKGEIDVHLKPKSVVRSSFNDEYKAFRDSTNVIYRKMFGVTDENLYRKLWSELWRFRFGFKKKHVHDGLGRELFIKDAMTYSGSELDIYADDLYSLFSETDKNRDDIQKAYTVWNRSRGHAELIGSSFIDYNLIDKDGHPCRISDFIGKYDLLFIDFWATWCGPCIALDPTMKRMHEEYGGRGFGILALSLDTNRRSWLNYVNKDTREWANDVCILSSDEDESIREAYKIIGIPFGVLIDRNGKILHVLQHSGVIEYYLKSIYENN</sequence>